<dbReference type="EMBL" id="KI689339">
    <property type="protein sequence ID" value="ETK73337.1"/>
    <property type="molecule type" value="Genomic_DNA"/>
</dbReference>
<dbReference type="Proteomes" id="UP000053236">
    <property type="component" value="Unassembled WGS sequence"/>
</dbReference>
<dbReference type="EMBL" id="KI682872">
    <property type="protein sequence ID" value="ETL80038.1"/>
    <property type="molecule type" value="Genomic_DNA"/>
</dbReference>
<protein>
    <submittedName>
        <fullName evidence="2">Uncharacterized protein</fullName>
    </submittedName>
</protein>
<gene>
    <name evidence="1" type="ORF">L915_19698</name>
    <name evidence="2" type="ORF">L917_19434</name>
</gene>
<proteinExistence type="predicted"/>
<accession>W2K4H3</accession>
<dbReference type="Proteomes" id="UP000054423">
    <property type="component" value="Unassembled WGS sequence"/>
</dbReference>
<name>W2K4H3_PHYNI</name>
<reference evidence="1" key="2">
    <citation type="submission" date="2013-11" db="EMBL/GenBank/DDBJ databases">
        <title>The Genome Sequence of Phytophthora parasitica CJ02B3.</title>
        <authorList>
            <consortium name="The Broad Institute Genomics Platform"/>
            <person name="Russ C."/>
            <person name="Tyler B."/>
            <person name="Panabieres F."/>
            <person name="Shan W."/>
            <person name="Tripathy S."/>
            <person name="Grunwald N."/>
            <person name="Machado M."/>
            <person name="Johnson C.S."/>
            <person name="Arredondo F."/>
            <person name="Hong C."/>
            <person name="Coffey M."/>
            <person name="Young S.K."/>
            <person name="Zeng Q."/>
            <person name="Gargeya S."/>
            <person name="Fitzgerald M."/>
            <person name="Abouelleil A."/>
            <person name="Alvarado L."/>
            <person name="Chapman S.B."/>
            <person name="Gainer-Dewar J."/>
            <person name="Goldberg J."/>
            <person name="Griggs A."/>
            <person name="Gujja S."/>
            <person name="Hansen M."/>
            <person name="Howarth C."/>
            <person name="Imamovic A."/>
            <person name="Ireland A."/>
            <person name="Larimer J."/>
            <person name="McCowan C."/>
            <person name="Murphy C."/>
            <person name="Pearson M."/>
            <person name="Poon T.W."/>
            <person name="Priest M."/>
            <person name="Roberts A."/>
            <person name="Saif S."/>
            <person name="Shea T."/>
            <person name="Sykes S."/>
            <person name="Wortman J."/>
            <person name="Nusbaum C."/>
            <person name="Birren B."/>
        </authorList>
    </citation>
    <scope>NUCLEOTIDE SEQUENCE [LARGE SCALE GENOMIC DNA]</scope>
    <source>
        <strain evidence="1">CJ02B3</strain>
    </source>
</reference>
<organism evidence="2">
    <name type="scientific">Phytophthora nicotianae</name>
    <name type="common">Potato buckeye rot agent</name>
    <name type="synonym">Phytophthora parasitica</name>
    <dbReference type="NCBI Taxonomy" id="4792"/>
    <lineage>
        <taxon>Eukaryota</taxon>
        <taxon>Sar</taxon>
        <taxon>Stramenopiles</taxon>
        <taxon>Oomycota</taxon>
        <taxon>Peronosporomycetes</taxon>
        <taxon>Peronosporales</taxon>
        <taxon>Peronosporaceae</taxon>
        <taxon>Phytophthora</taxon>
    </lineage>
</organism>
<reference evidence="2" key="1">
    <citation type="submission" date="2013-11" db="EMBL/GenBank/DDBJ databases">
        <title>The Genome Sequence of Phytophthora parasitica CHvinca01.</title>
        <authorList>
            <consortium name="The Broad Institute Genomics Platform"/>
            <person name="Russ C."/>
            <person name="Tyler B."/>
            <person name="Panabieres F."/>
            <person name="Shan W."/>
            <person name="Tripathy S."/>
            <person name="Grunwald N."/>
            <person name="Machado M."/>
            <person name="Johnson C.S."/>
            <person name="Arredondo F."/>
            <person name="Hong C."/>
            <person name="Coffey M."/>
            <person name="Young S.K."/>
            <person name="Zeng Q."/>
            <person name="Gargeya S."/>
            <person name="Fitzgerald M."/>
            <person name="Abouelleil A."/>
            <person name="Alvarado L."/>
            <person name="Chapman S.B."/>
            <person name="Gainer-Dewar J."/>
            <person name="Goldberg J."/>
            <person name="Griggs A."/>
            <person name="Gujja S."/>
            <person name="Hansen M."/>
            <person name="Howarth C."/>
            <person name="Imamovic A."/>
            <person name="Ireland A."/>
            <person name="Larimer J."/>
            <person name="McCowan C."/>
            <person name="Murphy C."/>
            <person name="Pearson M."/>
            <person name="Poon T.W."/>
            <person name="Priest M."/>
            <person name="Roberts A."/>
            <person name="Saif S."/>
            <person name="Shea T."/>
            <person name="Sykes S."/>
            <person name="Wortman J."/>
            <person name="Nusbaum C."/>
            <person name="Birren B."/>
        </authorList>
    </citation>
    <scope>NUCLEOTIDE SEQUENCE [LARGE SCALE GENOMIC DNA]</scope>
    <source>
        <strain evidence="2">CHvinca01</strain>
    </source>
</reference>
<sequence>MAEPSRLVSAAERPCRIGHCKRLAWKISAKGYRHEQR</sequence>
<evidence type="ECO:0000313" key="1">
    <source>
        <dbReference type="EMBL" id="ETK73337.1"/>
    </source>
</evidence>
<evidence type="ECO:0000313" key="2">
    <source>
        <dbReference type="EMBL" id="ETL80038.1"/>
    </source>
</evidence>
<dbReference type="AlphaFoldDB" id="W2K4H3"/>